<feature type="domain" description="DUF3857" evidence="5">
    <location>
        <begin position="60"/>
        <end position="219"/>
    </location>
</feature>
<dbReference type="Gene3D" id="3.10.620.30">
    <property type="match status" value="1"/>
</dbReference>
<dbReference type="SMART" id="SM00028">
    <property type="entry name" value="TPR"/>
    <property type="match status" value="3"/>
</dbReference>
<dbReference type="Pfam" id="PF12969">
    <property type="entry name" value="DUF3857"/>
    <property type="match status" value="1"/>
</dbReference>
<dbReference type="PANTHER" id="PTHR44858">
    <property type="entry name" value="TETRATRICOPEPTIDE REPEAT PROTEIN 6"/>
    <property type="match status" value="1"/>
</dbReference>
<evidence type="ECO:0000256" key="4">
    <source>
        <dbReference type="SAM" id="SignalP"/>
    </source>
</evidence>
<name>A0A7S8F6X0_9SPHN</name>
<evidence type="ECO:0000256" key="1">
    <source>
        <dbReference type="ARBA" id="ARBA00022737"/>
    </source>
</evidence>
<evidence type="ECO:0000313" key="7">
    <source>
        <dbReference type="Proteomes" id="UP000594459"/>
    </source>
</evidence>
<dbReference type="Proteomes" id="UP000594459">
    <property type="component" value="Chromosome"/>
</dbReference>
<dbReference type="SUPFAM" id="SSF48452">
    <property type="entry name" value="TPR-like"/>
    <property type="match status" value="1"/>
</dbReference>
<dbReference type="InterPro" id="IPR011990">
    <property type="entry name" value="TPR-like_helical_dom_sf"/>
</dbReference>
<evidence type="ECO:0000313" key="6">
    <source>
        <dbReference type="EMBL" id="QPD00273.1"/>
    </source>
</evidence>
<keyword evidence="1" id="KW-0677">Repeat</keyword>
<organism evidence="6 7">
    <name type="scientific">Qipengyuania soli</name>
    <dbReference type="NCBI Taxonomy" id="2782568"/>
    <lineage>
        <taxon>Bacteria</taxon>
        <taxon>Pseudomonadati</taxon>
        <taxon>Pseudomonadota</taxon>
        <taxon>Alphaproteobacteria</taxon>
        <taxon>Sphingomonadales</taxon>
        <taxon>Erythrobacteraceae</taxon>
        <taxon>Qipengyuania</taxon>
    </lineage>
</organism>
<dbReference type="KEGG" id="qso:IRL76_07075"/>
<dbReference type="InterPro" id="IPR024618">
    <property type="entry name" value="DUF3857"/>
</dbReference>
<dbReference type="PANTHER" id="PTHR44858:SF1">
    <property type="entry name" value="UDP-N-ACETYLGLUCOSAMINE--PEPTIDE N-ACETYLGLUCOSAMINYLTRANSFERASE SPINDLY-RELATED"/>
    <property type="match status" value="1"/>
</dbReference>
<sequence length="927" mass="101074">MRAGFLLAVAPLAFISVPALAGEEVRFAEAPAWVAPFDFDTALAKKQEVVVFDRQLRLEDGVVSRYTDIAYDVRNTEVLARLGTVQFGWLPDKGDLTIHRLQILRDGKIIDLVAQGVRPEIIRRETELERRTVNGALTALFKIPGIKVGDVLRFSSTTTSRDQALAGSMQATEALTAEPTRLGFGRLRISWPESAHITHATLGGAPQPTVTRAKGFETIEVMLPIAQPIEMPTDAPGRFQLTPAIMAGSFASWSDVAAVMAPHYRTDGAIVPGSPLAKEVARIRSATSVPLERVALALQSVQDEVNYLMNGMDGGNYLPQTPEETWTLRYGDCKAKTLLLLAMLRELGVDAEAVMVNATNGDAVSAWQPLPGAFDHVIVRAKVDGEDYWLDGTSAGARLDTLREVPNFVYALPIRADGSELVRMEQRWPTVPDRIMRITYDFTRGVDLPGLYEIDVETHGVLGAQMRARASESDPKIAIAYAQKYMEDVLDSVVYDAAFSYDPSTGTGRLKAKGILSDSFKIDQDAATFKIYTASTNWAFDPDRARAAWRNVPYKVGGPMTSAEEAVIILPESGAGASVTGTGNLAPRTIAGTRFERSLSLDKGVVKVKDSSSFVPVEIPATDIPAEKAAMRALASADPEVKIASPRRYWEFDDKEIAQRVASLREGADALVKLMPEESNYYMLRGALYTMARDYDAALSDIDRAIDIDGTALAYSTRAEILTDAGRYDEAVLAAETAYDLTGDLAHGTAYANALSVAGRPEEGLAVLDAIDVSGDDRSSLAQVFAEIAGPTGRVEEAWKMLEEVLKDRPGDELVLNSQCWFMGTWNYRVADGEQLCDKAVKAGGYSAAALDSRALLFHRLGREDDALDDLEAALRKQPEQAASLYLRGIIRLGTGQADGRKDIEHALRLSPDIAIRYQRYGISPKR</sequence>
<dbReference type="Gene3D" id="2.60.40.3140">
    <property type="match status" value="1"/>
</dbReference>
<protein>
    <submittedName>
        <fullName evidence="6">DUF3857 domain-containing protein</fullName>
    </submittedName>
</protein>
<feature type="repeat" description="TPR" evidence="3">
    <location>
        <begin position="848"/>
        <end position="881"/>
    </location>
</feature>
<dbReference type="PROSITE" id="PS50005">
    <property type="entry name" value="TPR"/>
    <property type="match status" value="2"/>
</dbReference>
<keyword evidence="4" id="KW-0732">Signal</keyword>
<dbReference type="RefSeq" id="WP_200984065.1">
    <property type="nucleotide sequence ID" value="NZ_CP064654.1"/>
</dbReference>
<dbReference type="EMBL" id="CP064654">
    <property type="protein sequence ID" value="QPD00273.1"/>
    <property type="molecule type" value="Genomic_DNA"/>
</dbReference>
<evidence type="ECO:0000259" key="5">
    <source>
        <dbReference type="Pfam" id="PF12969"/>
    </source>
</evidence>
<keyword evidence="7" id="KW-1185">Reference proteome</keyword>
<dbReference type="SUPFAM" id="SSF54001">
    <property type="entry name" value="Cysteine proteinases"/>
    <property type="match status" value="1"/>
</dbReference>
<dbReference type="InterPro" id="IPR050498">
    <property type="entry name" value="Ycf3"/>
</dbReference>
<reference evidence="6 7" key="1">
    <citation type="submission" date="2020-11" db="EMBL/GenBank/DDBJ databases">
        <title>The genome sequence of Erythrobacter sp. 6D36.</title>
        <authorList>
            <person name="Liu Y."/>
        </authorList>
    </citation>
    <scope>NUCLEOTIDE SEQUENCE [LARGE SCALE GENOMIC DNA]</scope>
    <source>
        <strain evidence="6 7">6D36</strain>
    </source>
</reference>
<keyword evidence="2 3" id="KW-0802">TPR repeat</keyword>
<feature type="repeat" description="TPR" evidence="3">
    <location>
        <begin position="679"/>
        <end position="712"/>
    </location>
</feature>
<dbReference type="InterPro" id="IPR019734">
    <property type="entry name" value="TPR_rpt"/>
</dbReference>
<feature type="signal peptide" evidence="4">
    <location>
        <begin position="1"/>
        <end position="21"/>
    </location>
</feature>
<dbReference type="Gene3D" id="1.25.40.10">
    <property type="entry name" value="Tetratricopeptide repeat domain"/>
    <property type="match status" value="2"/>
</dbReference>
<dbReference type="InterPro" id="IPR038765">
    <property type="entry name" value="Papain-like_cys_pep_sf"/>
</dbReference>
<gene>
    <name evidence="6" type="ORF">IRL76_07075</name>
</gene>
<dbReference type="AlphaFoldDB" id="A0A7S8F6X0"/>
<evidence type="ECO:0000256" key="3">
    <source>
        <dbReference type="PROSITE-ProRule" id="PRU00339"/>
    </source>
</evidence>
<proteinExistence type="predicted"/>
<feature type="chain" id="PRO_5032463822" evidence="4">
    <location>
        <begin position="22"/>
        <end position="927"/>
    </location>
</feature>
<evidence type="ECO:0000256" key="2">
    <source>
        <dbReference type="ARBA" id="ARBA00022803"/>
    </source>
</evidence>
<accession>A0A7S8F6X0</accession>